<feature type="non-terminal residue" evidence="6">
    <location>
        <position position="165"/>
    </location>
</feature>
<evidence type="ECO:0000256" key="2">
    <source>
        <dbReference type="ARBA" id="ARBA00022980"/>
    </source>
</evidence>
<dbReference type="InterPro" id="IPR043141">
    <property type="entry name" value="Ribosomal_uL10-like_sf"/>
</dbReference>
<reference evidence="7" key="1">
    <citation type="submission" date="2017-09" db="EMBL/GenBank/DDBJ databases">
        <title>Depth-based differentiation of microbial function through sediment-hosted aquifers and enrichment of novel symbionts in the deep terrestrial subsurface.</title>
        <authorList>
            <person name="Probst A.J."/>
            <person name="Ladd B."/>
            <person name="Jarett J.K."/>
            <person name="Geller-Mcgrath D.E."/>
            <person name="Sieber C.M.K."/>
            <person name="Emerson J.B."/>
            <person name="Anantharaman K."/>
            <person name="Thomas B.C."/>
            <person name="Malmstrom R."/>
            <person name="Stieglmeier M."/>
            <person name="Klingl A."/>
            <person name="Woyke T."/>
            <person name="Ryan C.M."/>
            <person name="Banfield J.F."/>
        </authorList>
    </citation>
    <scope>NUCLEOTIDE SEQUENCE [LARGE SCALE GENOMIC DNA]</scope>
</reference>
<keyword evidence="3" id="KW-0687">Ribonucleoprotein</keyword>
<evidence type="ECO:0000313" key="6">
    <source>
        <dbReference type="EMBL" id="PIS22908.1"/>
    </source>
</evidence>
<dbReference type="HAMAP" id="MF_00362">
    <property type="entry name" value="Ribosomal_uL10"/>
    <property type="match status" value="1"/>
</dbReference>
<dbReference type="EMBL" id="PEYT01000025">
    <property type="protein sequence ID" value="PIS22908.1"/>
    <property type="molecule type" value="Genomic_DNA"/>
</dbReference>
<dbReference type="PANTHER" id="PTHR11560">
    <property type="entry name" value="39S RIBOSOMAL PROTEIN L10, MITOCHONDRIAL"/>
    <property type="match status" value="1"/>
</dbReference>
<name>A0A2H0XFL0_UNCKA</name>
<dbReference type="SUPFAM" id="SSF160369">
    <property type="entry name" value="Ribosomal protein L10-like"/>
    <property type="match status" value="1"/>
</dbReference>
<protein>
    <recommendedName>
        <fullName evidence="4">Large ribosomal subunit protein uL10</fullName>
    </recommendedName>
    <alternativeName>
        <fullName evidence="5">50S ribosomal protein L10</fullName>
    </alternativeName>
</protein>
<dbReference type="InterPro" id="IPR047865">
    <property type="entry name" value="Ribosomal_uL10_bac_type"/>
</dbReference>
<gene>
    <name evidence="6" type="primary">rplJ</name>
    <name evidence="6" type="ORF">COT49_02860</name>
</gene>
<dbReference type="GO" id="GO:1990904">
    <property type="term" value="C:ribonucleoprotein complex"/>
    <property type="evidence" value="ECO:0007669"/>
    <property type="project" value="UniProtKB-KW"/>
</dbReference>
<dbReference type="InterPro" id="IPR022973">
    <property type="entry name" value="Ribosomal_uL10_bac"/>
</dbReference>
<dbReference type="AlphaFoldDB" id="A0A2H0XFL0"/>
<evidence type="ECO:0000256" key="4">
    <source>
        <dbReference type="ARBA" id="ARBA00035202"/>
    </source>
</evidence>
<keyword evidence="2 6" id="KW-0689">Ribosomal protein</keyword>
<proteinExistence type="inferred from homology"/>
<accession>A0A2H0XFL0</accession>
<comment type="similarity">
    <text evidence="1">Belongs to the universal ribosomal protein uL10 family.</text>
</comment>
<evidence type="ECO:0000256" key="3">
    <source>
        <dbReference type="ARBA" id="ARBA00023274"/>
    </source>
</evidence>
<dbReference type="Proteomes" id="UP000230340">
    <property type="component" value="Unassembled WGS sequence"/>
</dbReference>
<dbReference type="NCBIfam" id="NF000955">
    <property type="entry name" value="PRK00099.1-1"/>
    <property type="match status" value="1"/>
</dbReference>
<evidence type="ECO:0000256" key="5">
    <source>
        <dbReference type="ARBA" id="ARBA00035502"/>
    </source>
</evidence>
<sequence length="165" mass="18112">MAKTLDQKKTELGEIKENLQKAKSVIFANFKGVKTEDLNKLRDNLYKNRGSFAVFKNTLIIKALNSLNLPKVQLFGSTALIFSFQDAVSSIKDAFKFKKDGLAIEIRHGLVEGKLLNATQVAEVSKLPTREILLEKVLGGLNAPLVGFAGVLGGTQRKFLYAISS</sequence>
<dbReference type="InterPro" id="IPR001790">
    <property type="entry name" value="Ribosomal_uL10"/>
</dbReference>
<comment type="caution">
    <text evidence="6">The sequence shown here is derived from an EMBL/GenBank/DDBJ whole genome shotgun (WGS) entry which is preliminary data.</text>
</comment>
<dbReference type="CDD" id="cd05797">
    <property type="entry name" value="Ribosomal_L10"/>
    <property type="match status" value="1"/>
</dbReference>
<evidence type="ECO:0000313" key="7">
    <source>
        <dbReference type="Proteomes" id="UP000230340"/>
    </source>
</evidence>
<organism evidence="6 7">
    <name type="scientific">candidate division WWE3 bacterium CG08_land_8_20_14_0_20_40_13</name>
    <dbReference type="NCBI Taxonomy" id="1975084"/>
    <lineage>
        <taxon>Bacteria</taxon>
        <taxon>Katanobacteria</taxon>
    </lineage>
</organism>
<dbReference type="Gene3D" id="3.30.70.1730">
    <property type="match status" value="1"/>
</dbReference>
<dbReference type="Gene3D" id="6.10.250.290">
    <property type="match status" value="1"/>
</dbReference>
<evidence type="ECO:0000256" key="1">
    <source>
        <dbReference type="ARBA" id="ARBA00008889"/>
    </source>
</evidence>
<dbReference type="Pfam" id="PF00466">
    <property type="entry name" value="Ribosomal_L10"/>
    <property type="match status" value="1"/>
</dbReference>
<dbReference type="GO" id="GO:0005840">
    <property type="term" value="C:ribosome"/>
    <property type="evidence" value="ECO:0007669"/>
    <property type="project" value="UniProtKB-KW"/>
</dbReference>